<evidence type="ECO:0000313" key="4">
    <source>
        <dbReference type="Proteomes" id="UP000291613"/>
    </source>
</evidence>
<organism evidence="3 4">
    <name type="scientific">Hansschlegelia quercus</name>
    <dbReference type="NCBI Taxonomy" id="2528245"/>
    <lineage>
        <taxon>Bacteria</taxon>
        <taxon>Pseudomonadati</taxon>
        <taxon>Pseudomonadota</taxon>
        <taxon>Alphaproteobacteria</taxon>
        <taxon>Hyphomicrobiales</taxon>
        <taxon>Methylopilaceae</taxon>
        <taxon>Hansschlegelia</taxon>
    </lineage>
</organism>
<dbReference type="OrthoDB" id="9814826at2"/>
<evidence type="ECO:0000259" key="2">
    <source>
        <dbReference type="Pfam" id="PF03551"/>
    </source>
</evidence>
<dbReference type="InterPro" id="IPR036390">
    <property type="entry name" value="WH_DNA-bd_sf"/>
</dbReference>
<keyword evidence="4" id="KW-1185">Reference proteome</keyword>
<dbReference type="Gene3D" id="1.10.10.10">
    <property type="entry name" value="Winged helix-like DNA-binding domain superfamily/Winged helix DNA-binding domain"/>
    <property type="match status" value="1"/>
</dbReference>
<proteinExistence type="predicted"/>
<dbReference type="Proteomes" id="UP000291613">
    <property type="component" value="Unassembled WGS sequence"/>
</dbReference>
<evidence type="ECO:0000256" key="1">
    <source>
        <dbReference type="SAM" id="MobiDB-lite"/>
    </source>
</evidence>
<reference evidence="3 4" key="1">
    <citation type="submission" date="2019-02" db="EMBL/GenBank/DDBJ databases">
        <title>Hansschlegelia quercus sp. nov., a novel methylotrophic bacterium from buds of oak (Quercus robur L.).</title>
        <authorList>
            <person name="Agafonova N.V."/>
            <person name="Kaparullina E.N."/>
            <person name="Grouzdev D.S."/>
            <person name="Doronina N.V."/>
        </authorList>
    </citation>
    <scope>NUCLEOTIDE SEQUENCE [LARGE SCALE GENOMIC DNA]</scope>
    <source>
        <strain evidence="3 4">Dub</strain>
    </source>
</reference>
<feature type="region of interest" description="Disordered" evidence="1">
    <location>
        <begin position="20"/>
        <end position="49"/>
    </location>
</feature>
<gene>
    <name evidence="3" type="ORF">EYR15_15875</name>
</gene>
<dbReference type="AlphaFoldDB" id="A0A4Q9GCE8"/>
<sequence length="203" mass="21692">MHSHQRGFFGFGRGGGHRCFEAHDERGGRNGEGHGPRGRGGPFGRHRGGPFGGRGARLFDAGALRLVVLGLLAEAPRHGYDVIKALEARFQGAYSPSPGSIYPMLQMMEDADLATSTTVGTKRLYAVTDQGRAYLEENRAELDKINAQLEEASGALGEAALGEVLHDLRKTLFAKLRGGALSAEQAAKARAVLEQAVKDLEAL</sequence>
<dbReference type="InterPro" id="IPR036388">
    <property type="entry name" value="WH-like_DNA-bd_sf"/>
</dbReference>
<name>A0A4Q9GCE8_9HYPH</name>
<dbReference type="RefSeq" id="WP_131004551.1">
    <property type="nucleotide sequence ID" value="NZ_JBHSZR010000006.1"/>
</dbReference>
<dbReference type="SUPFAM" id="SSF46785">
    <property type="entry name" value="Winged helix' DNA-binding domain"/>
    <property type="match status" value="1"/>
</dbReference>
<protein>
    <submittedName>
        <fullName evidence="3">PadR family transcriptional regulator</fullName>
    </submittedName>
</protein>
<feature type="compositionally biased region" description="Basic and acidic residues" evidence="1">
    <location>
        <begin position="20"/>
        <end position="35"/>
    </location>
</feature>
<feature type="compositionally biased region" description="Gly residues" evidence="1">
    <location>
        <begin position="38"/>
        <end position="49"/>
    </location>
</feature>
<accession>A0A4Q9GCE8</accession>
<feature type="domain" description="Transcription regulator PadR N-terminal" evidence="2">
    <location>
        <begin position="68"/>
        <end position="137"/>
    </location>
</feature>
<dbReference type="PANTHER" id="PTHR43252">
    <property type="entry name" value="TRANSCRIPTIONAL REGULATOR YQJI"/>
    <property type="match status" value="1"/>
</dbReference>
<comment type="caution">
    <text evidence="3">The sequence shown here is derived from an EMBL/GenBank/DDBJ whole genome shotgun (WGS) entry which is preliminary data.</text>
</comment>
<dbReference type="PANTHER" id="PTHR43252:SF7">
    <property type="entry name" value="TRANSCRIPTIONAL REGULATOR YQJI"/>
    <property type="match status" value="1"/>
</dbReference>
<dbReference type="InterPro" id="IPR005149">
    <property type="entry name" value="Tscrpt_reg_PadR_N"/>
</dbReference>
<dbReference type="EMBL" id="SIUB01000010">
    <property type="protein sequence ID" value="TBN47633.1"/>
    <property type="molecule type" value="Genomic_DNA"/>
</dbReference>
<dbReference type="Pfam" id="PF03551">
    <property type="entry name" value="PadR"/>
    <property type="match status" value="1"/>
</dbReference>
<evidence type="ECO:0000313" key="3">
    <source>
        <dbReference type="EMBL" id="TBN47633.1"/>
    </source>
</evidence>